<feature type="transmembrane region" description="Helical" evidence="6">
    <location>
        <begin position="344"/>
        <end position="362"/>
    </location>
</feature>
<dbReference type="InterPro" id="IPR005828">
    <property type="entry name" value="MFS_sugar_transport-like"/>
</dbReference>
<feature type="transmembrane region" description="Helical" evidence="6">
    <location>
        <begin position="136"/>
        <end position="156"/>
    </location>
</feature>
<keyword evidence="3 6" id="KW-1133">Transmembrane helix</keyword>
<feature type="compositionally biased region" description="Polar residues" evidence="5">
    <location>
        <begin position="14"/>
        <end position="25"/>
    </location>
</feature>
<dbReference type="GO" id="GO:0016020">
    <property type="term" value="C:membrane"/>
    <property type="evidence" value="ECO:0007669"/>
    <property type="project" value="UniProtKB-SubCell"/>
</dbReference>
<dbReference type="PANTHER" id="PTHR24064">
    <property type="entry name" value="SOLUTE CARRIER FAMILY 22 MEMBER"/>
    <property type="match status" value="1"/>
</dbReference>
<evidence type="ECO:0000256" key="6">
    <source>
        <dbReference type="SAM" id="Phobius"/>
    </source>
</evidence>
<proteinExistence type="predicted"/>
<dbReference type="InterPro" id="IPR020846">
    <property type="entry name" value="MFS_dom"/>
</dbReference>
<dbReference type="AlphaFoldDB" id="A0A1V9XIK9"/>
<dbReference type="OrthoDB" id="6510579at2759"/>
<feature type="transmembrane region" description="Helical" evidence="6">
    <location>
        <begin position="403"/>
        <end position="421"/>
    </location>
</feature>
<dbReference type="PROSITE" id="PS50850">
    <property type="entry name" value="MFS"/>
    <property type="match status" value="1"/>
</dbReference>
<dbReference type="InterPro" id="IPR036259">
    <property type="entry name" value="MFS_trans_sf"/>
</dbReference>
<feature type="region of interest" description="Disordered" evidence="5">
    <location>
        <begin position="1"/>
        <end position="29"/>
    </location>
</feature>
<sequence length="423" mass="47670">MAMADNRKSVGDDSPSNMHTGSNVQDDGKEQKIAIESVSSVEKGTTLDDLLQRLGMWHIPIFVFGFLRGLPVTMLMMFIVFSAPVRQEYRCADPDYYSNKSVTIDMCDGSCTSFEFDREVYGYTIMEQYELVCKRSWLASLAQSFYLWGVMSGGILHAHISDWWGRKASIMISLAWTVVASTATVFAPNVRLFILARLISGCGIAGFGEAAFTLVLETVSPQQRYMPTLTVGTGWSTGMLILPLAAWFLRDWRSLQLFVVATTLPLIGLWFILPESPRWQLSTGRFNAAEKNLKRLVKKNQDYGEADVLRLVDERRKTANIGNGKPPKRPTLATVVRREYRTTTLVFCFCMSVSNMVWYYLTVSTTTVSEDSPYLGYALAALAEYPAKLINSMLIKWVPRKKTLFTSFFFSCFVLIGVMLLPK</sequence>
<comment type="caution">
    <text evidence="8">The sequence shown here is derived from an EMBL/GenBank/DDBJ whole genome shotgun (WGS) entry which is preliminary data.</text>
</comment>
<comment type="subcellular location">
    <subcellularLocation>
        <location evidence="1">Membrane</location>
        <topology evidence="1">Multi-pass membrane protein</topology>
    </subcellularLocation>
</comment>
<evidence type="ECO:0000313" key="9">
    <source>
        <dbReference type="Proteomes" id="UP000192247"/>
    </source>
</evidence>
<evidence type="ECO:0000256" key="2">
    <source>
        <dbReference type="ARBA" id="ARBA00022692"/>
    </source>
</evidence>
<keyword evidence="2 6" id="KW-0812">Transmembrane</keyword>
<dbReference type="Gene3D" id="1.20.1250.20">
    <property type="entry name" value="MFS general substrate transporter like domains"/>
    <property type="match status" value="1"/>
</dbReference>
<feature type="transmembrane region" description="Helical" evidence="6">
    <location>
        <begin position="228"/>
        <end position="249"/>
    </location>
</feature>
<evidence type="ECO:0000313" key="8">
    <source>
        <dbReference type="EMBL" id="OQR73276.1"/>
    </source>
</evidence>
<feature type="compositionally biased region" description="Basic and acidic residues" evidence="5">
    <location>
        <begin position="1"/>
        <end position="11"/>
    </location>
</feature>
<accession>A0A1V9XIK9</accession>
<evidence type="ECO:0000256" key="5">
    <source>
        <dbReference type="SAM" id="MobiDB-lite"/>
    </source>
</evidence>
<feature type="transmembrane region" description="Helical" evidence="6">
    <location>
        <begin position="255"/>
        <end position="273"/>
    </location>
</feature>
<dbReference type="InParanoid" id="A0A1V9XIK9"/>
<organism evidence="8 9">
    <name type="scientific">Tropilaelaps mercedesae</name>
    <dbReference type="NCBI Taxonomy" id="418985"/>
    <lineage>
        <taxon>Eukaryota</taxon>
        <taxon>Metazoa</taxon>
        <taxon>Ecdysozoa</taxon>
        <taxon>Arthropoda</taxon>
        <taxon>Chelicerata</taxon>
        <taxon>Arachnida</taxon>
        <taxon>Acari</taxon>
        <taxon>Parasitiformes</taxon>
        <taxon>Mesostigmata</taxon>
        <taxon>Gamasina</taxon>
        <taxon>Dermanyssoidea</taxon>
        <taxon>Laelapidae</taxon>
        <taxon>Tropilaelaps</taxon>
    </lineage>
</organism>
<keyword evidence="4 6" id="KW-0472">Membrane</keyword>
<dbReference type="Proteomes" id="UP000192247">
    <property type="component" value="Unassembled WGS sequence"/>
</dbReference>
<dbReference type="Pfam" id="PF00083">
    <property type="entry name" value="Sugar_tr"/>
    <property type="match status" value="1"/>
</dbReference>
<evidence type="ECO:0000256" key="1">
    <source>
        <dbReference type="ARBA" id="ARBA00004141"/>
    </source>
</evidence>
<keyword evidence="9" id="KW-1185">Reference proteome</keyword>
<gene>
    <name evidence="8" type="ORF">BIW11_09831</name>
</gene>
<feature type="non-terminal residue" evidence="8">
    <location>
        <position position="423"/>
    </location>
</feature>
<name>A0A1V9XIK9_9ACAR</name>
<dbReference type="GO" id="GO:0022857">
    <property type="term" value="F:transmembrane transporter activity"/>
    <property type="evidence" value="ECO:0007669"/>
    <property type="project" value="InterPro"/>
</dbReference>
<dbReference type="EMBL" id="MNPL01010211">
    <property type="protein sequence ID" value="OQR73276.1"/>
    <property type="molecule type" value="Genomic_DNA"/>
</dbReference>
<evidence type="ECO:0000259" key="7">
    <source>
        <dbReference type="PROSITE" id="PS50850"/>
    </source>
</evidence>
<reference evidence="8 9" key="1">
    <citation type="journal article" date="2017" name="Gigascience">
        <title>Draft genome of the honey bee ectoparasitic mite, Tropilaelaps mercedesae, is shaped by the parasitic life history.</title>
        <authorList>
            <person name="Dong X."/>
            <person name="Armstrong S.D."/>
            <person name="Xia D."/>
            <person name="Makepeace B.L."/>
            <person name="Darby A.C."/>
            <person name="Kadowaki T."/>
        </authorList>
    </citation>
    <scope>NUCLEOTIDE SEQUENCE [LARGE SCALE GENOMIC DNA]</scope>
    <source>
        <strain evidence="8">Wuxi-XJTLU</strain>
    </source>
</reference>
<feature type="domain" description="Major facilitator superfamily (MFS) profile" evidence="7">
    <location>
        <begin position="57"/>
        <end position="423"/>
    </location>
</feature>
<feature type="transmembrane region" description="Helical" evidence="6">
    <location>
        <begin position="194"/>
        <end position="216"/>
    </location>
</feature>
<protein>
    <submittedName>
        <fullName evidence="8">Solute carrier family 22 member 13-like</fullName>
    </submittedName>
</protein>
<feature type="transmembrane region" description="Helical" evidence="6">
    <location>
        <begin position="61"/>
        <end position="81"/>
    </location>
</feature>
<feature type="transmembrane region" description="Helical" evidence="6">
    <location>
        <begin position="168"/>
        <end position="188"/>
    </location>
</feature>
<dbReference type="STRING" id="418985.A0A1V9XIK9"/>
<evidence type="ECO:0000256" key="3">
    <source>
        <dbReference type="ARBA" id="ARBA00022989"/>
    </source>
</evidence>
<dbReference type="SUPFAM" id="SSF103473">
    <property type="entry name" value="MFS general substrate transporter"/>
    <property type="match status" value="1"/>
</dbReference>
<evidence type="ECO:0000256" key="4">
    <source>
        <dbReference type="ARBA" id="ARBA00023136"/>
    </source>
</evidence>